<sequence length="69" mass="8157">FIFFGNNFRNFKIKFKILPKKIKTKNSIIKRIKKISNIIMLFELEKDEKLIEKATIKNKGTASKSKILK</sequence>
<reference evidence="1" key="1">
    <citation type="journal article" date="2014" name="Front. Microbiol.">
        <title>High frequency of phylogenetically diverse reductive dehalogenase-homologous genes in deep subseafloor sedimentary metagenomes.</title>
        <authorList>
            <person name="Kawai M."/>
            <person name="Futagami T."/>
            <person name="Toyoda A."/>
            <person name="Takaki Y."/>
            <person name="Nishi S."/>
            <person name="Hori S."/>
            <person name="Arai W."/>
            <person name="Tsubouchi T."/>
            <person name="Morono Y."/>
            <person name="Uchiyama I."/>
            <person name="Ito T."/>
            <person name="Fujiyama A."/>
            <person name="Inagaki F."/>
            <person name="Takami H."/>
        </authorList>
    </citation>
    <scope>NUCLEOTIDE SEQUENCE</scope>
    <source>
        <strain evidence="1">Expedition CK06-06</strain>
    </source>
</reference>
<organism evidence="1">
    <name type="scientific">marine sediment metagenome</name>
    <dbReference type="NCBI Taxonomy" id="412755"/>
    <lineage>
        <taxon>unclassified sequences</taxon>
        <taxon>metagenomes</taxon>
        <taxon>ecological metagenomes</taxon>
    </lineage>
</organism>
<dbReference type="EMBL" id="BARV01003628">
    <property type="protein sequence ID" value="GAI09591.1"/>
    <property type="molecule type" value="Genomic_DNA"/>
</dbReference>
<protein>
    <submittedName>
        <fullName evidence="1">Uncharacterized protein</fullName>
    </submittedName>
</protein>
<accession>X1LUW4</accession>
<feature type="non-terminal residue" evidence="1">
    <location>
        <position position="1"/>
    </location>
</feature>
<gene>
    <name evidence="1" type="ORF">S06H3_08556</name>
</gene>
<comment type="caution">
    <text evidence="1">The sequence shown here is derived from an EMBL/GenBank/DDBJ whole genome shotgun (WGS) entry which is preliminary data.</text>
</comment>
<dbReference type="AlphaFoldDB" id="X1LUW4"/>
<proteinExistence type="predicted"/>
<evidence type="ECO:0000313" key="1">
    <source>
        <dbReference type="EMBL" id="GAI09591.1"/>
    </source>
</evidence>
<name>X1LUW4_9ZZZZ</name>